<protein>
    <submittedName>
        <fullName evidence="1">Uncharacterized protein</fullName>
    </submittedName>
</protein>
<dbReference type="STRING" id="8022.A0A060X9Y8"/>
<gene>
    <name evidence="1" type="ORF">GSONMT00023678001</name>
</gene>
<name>A0A060X9Y8_ONCMY</name>
<dbReference type="PaxDb" id="8022-A0A060X9Y8"/>
<evidence type="ECO:0000313" key="1">
    <source>
        <dbReference type="EMBL" id="CDQ74134.1"/>
    </source>
</evidence>
<evidence type="ECO:0000313" key="2">
    <source>
        <dbReference type="Proteomes" id="UP000193380"/>
    </source>
</evidence>
<reference evidence="1" key="1">
    <citation type="journal article" date="2014" name="Nat. Commun.">
        <title>The rainbow trout genome provides novel insights into evolution after whole-genome duplication in vertebrates.</title>
        <authorList>
            <person name="Berthelot C."/>
            <person name="Brunet F."/>
            <person name="Chalopin D."/>
            <person name="Juanchich A."/>
            <person name="Bernard M."/>
            <person name="Noel B."/>
            <person name="Bento P."/>
            <person name="Da Silva C."/>
            <person name="Labadie K."/>
            <person name="Alberti A."/>
            <person name="Aury J.M."/>
            <person name="Louis A."/>
            <person name="Dehais P."/>
            <person name="Bardou P."/>
            <person name="Montfort J."/>
            <person name="Klopp C."/>
            <person name="Cabau C."/>
            <person name="Gaspin C."/>
            <person name="Thorgaard G.H."/>
            <person name="Boussaha M."/>
            <person name="Quillet E."/>
            <person name="Guyomard R."/>
            <person name="Galiana D."/>
            <person name="Bobe J."/>
            <person name="Volff J.N."/>
            <person name="Genet C."/>
            <person name="Wincker P."/>
            <person name="Jaillon O."/>
            <person name="Roest Crollius H."/>
            <person name="Guiguen Y."/>
        </authorList>
    </citation>
    <scope>NUCLEOTIDE SEQUENCE [LARGE SCALE GENOMIC DNA]</scope>
</reference>
<reference evidence="1" key="2">
    <citation type="submission" date="2014-03" db="EMBL/GenBank/DDBJ databases">
        <authorList>
            <person name="Genoscope - CEA"/>
        </authorList>
    </citation>
    <scope>NUCLEOTIDE SEQUENCE</scope>
</reference>
<dbReference type="Gene3D" id="1.20.5.350">
    <property type="match status" value="1"/>
</dbReference>
<proteinExistence type="predicted"/>
<organism evidence="1 2">
    <name type="scientific">Oncorhynchus mykiss</name>
    <name type="common">Rainbow trout</name>
    <name type="synonym">Salmo gairdneri</name>
    <dbReference type="NCBI Taxonomy" id="8022"/>
    <lineage>
        <taxon>Eukaryota</taxon>
        <taxon>Metazoa</taxon>
        <taxon>Chordata</taxon>
        <taxon>Craniata</taxon>
        <taxon>Vertebrata</taxon>
        <taxon>Euteleostomi</taxon>
        <taxon>Actinopterygii</taxon>
        <taxon>Neopterygii</taxon>
        <taxon>Teleostei</taxon>
        <taxon>Protacanthopterygii</taxon>
        <taxon>Salmoniformes</taxon>
        <taxon>Salmonidae</taxon>
        <taxon>Salmoninae</taxon>
        <taxon>Oncorhynchus</taxon>
    </lineage>
</organism>
<dbReference type="InterPro" id="IPR038077">
    <property type="entry name" value="Troponin_sf"/>
</dbReference>
<dbReference type="Proteomes" id="UP000193380">
    <property type="component" value="Unassembled WGS sequence"/>
</dbReference>
<dbReference type="SUPFAM" id="SSF90250">
    <property type="entry name" value="Troponin coil-coiled subunits"/>
    <property type="match status" value="1"/>
</dbReference>
<accession>A0A060X9Y8</accession>
<sequence length="76" mass="8745">MYITIQYVKLTFLHRKRMTSSRKHHLKSLCLSIAATFLAAEKKESMQEKEDFMAQIPIMDLSGNQAALVVPYCLLI</sequence>
<dbReference type="AlphaFoldDB" id="A0A060X9Y8"/>
<dbReference type="EMBL" id="FR904951">
    <property type="protein sequence ID" value="CDQ74134.1"/>
    <property type="molecule type" value="Genomic_DNA"/>
</dbReference>